<reference evidence="2 3" key="1">
    <citation type="submission" date="2021-03" db="EMBL/GenBank/DDBJ databases">
        <title>Sequencing the genomes of 1000 actinobacteria strains.</title>
        <authorList>
            <person name="Klenk H.-P."/>
        </authorList>
    </citation>
    <scope>NUCLEOTIDE SEQUENCE [LARGE SCALE GENOMIC DNA]</scope>
    <source>
        <strain evidence="2 3">DSM 46713</strain>
    </source>
</reference>
<name>A0ABS4ZSM2_9MYCO</name>
<evidence type="ECO:0000313" key="2">
    <source>
        <dbReference type="EMBL" id="MBP2452525.1"/>
    </source>
</evidence>
<dbReference type="Proteomes" id="UP000694460">
    <property type="component" value="Unassembled WGS sequence"/>
</dbReference>
<gene>
    <name evidence="2" type="ORF">JOF57_002438</name>
</gene>
<accession>A0ABS4ZSM2</accession>
<protein>
    <submittedName>
        <fullName evidence="2">Uncharacterized protein</fullName>
    </submittedName>
</protein>
<dbReference type="EMBL" id="JAGIOP010000002">
    <property type="protein sequence ID" value="MBP2452525.1"/>
    <property type="molecule type" value="Genomic_DNA"/>
</dbReference>
<proteinExistence type="predicted"/>
<sequence length="67" mass="7281">MTWPAALALFGLGYTIPFAWHHAQRLADSLTEVEGVRIPGVGQDGPRRGEGTFSCTSNDPFLDRGVH</sequence>
<comment type="caution">
    <text evidence="2">The sequence shown here is derived from an EMBL/GenBank/DDBJ whole genome shotgun (WGS) entry which is preliminary data.</text>
</comment>
<keyword evidence="3" id="KW-1185">Reference proteome</keyword>
<feature type="region of interest" description="Disordered" evidence="1">
    <location>
        <begin position="38"/>
        <end position="67"/>
    </location>
</feature>
<organism evidence="2 3">
    <name type="scientific">Mycolicibacterium lutetiense</name>
    <dbReference type="NCBI Taxonomy" id="1641992"/>
    <lineage>
        <taxon>Bacteria</taxon>
        <taxon>Bacillati</taxon>
        <taxon>Actinomycetota</taxon>
        <taxon>Actinomycetes</taxon>
        <taxon>Mycobacteriales</taxon>
        <taxon>Mycobacteriaceae</taxon>
        <taxon>Mycolicibacterium</taxon>
    </lineage>
</organism>
<evidence type="ECO:0000256" key="1">
    <source>
        <dbReference type="SAM" id="MobiDB-lite"/>
    </source>
</evidence>
<evidence type="ECO:0000313" key="3">
    <source>
        <dbReference type="Proteomes" id="UP000694460"/>
    </source>
</evidence>